<gene>
    <name evidence="2" type="ORF">SAMN05444159_1547</name>
</gene>
<dbReference type="EMBL" id="LT670844">
    <property type="protein sequence ID" value="SHJ80514.1"/>
    <property type="molecule type" value="Genomic_DNA"/>
</dbReference>
<proteinExistence type="predicted"/>
<sequence length="84" mass="9312">MASSEEKLHAVLASLEQCRGALLDVSDRETAIMVSVAILELRMKLNRIEDAELKALCDAMLPDEAGSQEPKAPQRRRPLLKLVK</sequence>
<evidence type="ECO:0000313" key="2">
    <source>
        <dbReference type="EMBL" id="SHJ80514.1"/>
    </source>
</evidence>
<dbReference type="RefSeq" id="WP_079537635.1">
    <property type="nucleotide sequence ID" value="NZ_LT670844.1"/>
</dbReference>
<evidence type="ECO:0000256" key="1">
    <source>
        <dbReference type="SAM" id="MobiDB-lite"/>
    </source>
</evidence>
<feature type="compositionally biased region" description="Basic residues" evidence="1">
    <location>
        <begin position="73"/>
        <end position="84"/>
    </location>
</feature>
<protein>
    <submittedName>
        <fullName evidence="2">Uncharacterized protein</fullName>
    </submittedName>
</protein>
<feature type="region of interest" description="Disordered" evidence="1">
    <location>
        <begin position="62"/>
        <end position="84"/>
    </location>
</feature>
<organism evidence="2 3">
    <name type="scientific">Bradyrhizobium lablabi</name>
    <dbReference type="NCBI Taxonomy" id="722472"/>
    <lineage>
        <taxon>Bacteria</taxon>
        <taxon>Pseudomonadati</taxon>
        <taxon>Pseudomonadota</taxon>
        <taxon>Alphaproteobacteria</taxon>
        <taxon>Hyphomicrobiales</taxon>
        <taxon>Nitrobacteraceae</taxon>
        <taxon>Bradyrhizobium</taxon>
    </lineage>
</organism>
<dbReference type="OrthoDB" id="8239824at2"/>
<evidence type="ECO:0000313" key="3">
    <source>
        <dbReference type="Proteomes" id="UP000189935"/>
    </source>
</evidence>
<accession>A0A1M6MAR3</accession>
<dbReference type="Proteomes" id="UP000189935">
    <property type="component" value="Chromosome I"/>
</dbReference>
<name>A0A1M6MAR3_9BRAD</name>
<dbReference type="AlphaFoldDB" id="A0A1M6MAR3"/>
<reference evidence="2 3" key="1">
    <citation type="submission" date="2016-11" db="EMBL/GenBank/DDBJ databases">
        <authorList>
            <person name="Jaros S."/>
            <person name="Januszkiewicz K."/>
            <person name="Wedrychowicz H."/>
        </authorList>
    </citation>
    <scope>NUCLEOTIDE SEQUENCE [LARGE SCALE GENOMIC DNA]</scope>
    <source>
        <strain evidence="2 3">GAS499</strain>
    </source>
</reference>